<keyword evidence="2" id="KW-1185">Reference proteome</keyword>
<accession>A0A4Y2BML2</accession>
<reference evidence="1 2" key="1">
    <citation type="journal article" date="2019" name="Sci. Rep.">
        <title>Orb-weaving spider Araneus ventricosus genome elucidates the spidroin gene catalogue.</title>
        <authorList>
            <person name="Kono N."/>
            <person name="Nakamura H."/>
            <person name="Ohtoshi R."/>
            <person name="Moran D.A.P."/>
            <person name="Shinohara A."/>
            <person name="Yoshida Y."/>
            <person name="Fujiwara M."/>
            <person name="Mori M."/>
            <person name="Tomita M."/>
            <person name="Arakawa K."/>
        </authorList>
    </citation>
    <scope>NUCLEOTIDE SEQUENCE [LARGE SCALE GENOMIC DNA]</scope>
</reference>
<dbReference type="Proteomes" id="UP000499080">
    <property type="component" value="Unassembled WGS sequence"/>
</dbReference>
<evidence type="ECO:0000313" key="1">
    <source>
        <dbReference type="EMBL" id="GBL93482.1"/>
    </source>
</evidence>
<dbReference type="EMBL" id="BGPR01000094">
    <property type="protein sequence ID" value="GBL93482.1"/>
    <property type="molecule type" value="Genomic_DNA"/>
</dbReference>
<proteinExistence type="predicted"/>
<name>A0A4Y2BML2_ARAVE</name>
<comment type="caution">
    <text evidence="1">The sequence shown here is derived from an EMBL/GenBank/DDBJ whole genome shotgun (WGS) entry which is preliminary data.</text>
</comment>
<sequence length="488" mass="57243">MATVEQKARLWFHESISVVTDQIIIWLEYRNCRSSSLQNSSSTNTVVENFEKRFFYIIDIGFQLKTVEETMLELECRLPLFSLHEMSLLRITTTLCNNRQLLQLIMKCKFLKDFDNRLYIRKGAEWAAVQAMANELISQICNCTKLNKMIVKLVWPVYYRIMMWKSIYDPFVEHQFPLHFCWTDQGKVDTIRTVRYIIGNKNISIRRRFVLACSACLGEEIREMWRGMSNDDKMYFFAENGEKIRPLLLFWAHTMKGTDDVLEQFLNEACLCAYDNGLLEAIKYLFAISTEVEREEVAYTCMFELIPKFNGVGFLEENEIEMVYFLYFKINKMSRGLISDRFMLEMSLSFQFSEREHFSRVLAERLQSASDRAVLVLLYMVFFSYHLEVIKDEDYGRIFIDIWRNIPASTKNYITSTNLGGHFLTVLIRDDFPFLVRKGAFKKIAQLASSVSKPSTAVVPFGFHHGKWEILNFLIEEGIATNTFLEAP</sequence>
<protein>
    <submittedName>
        <fullName evidence="1">Uncharacterized protein</fullName>
    </submittedName>
</protein>
<evidence type="ECO:0000313" key="2">
    <source>
        <dbReference type="Proteomes" id="UP000499080"/>
    </source>
</evidence>
<gene>
    <name evidence="1" type="ORF">AVEN_59682_1</name>
</gene>
<organism evidence="1 2">
    <name type="scientific">Araneus ventricosus</name>
    <name type="common">Orbweaver spider</name>
    <name type="synonym">Epeira ventricosa</name>
    <dbReference type="NCBI Taxonomy" id="182803"/>
    <lineage>
        <taxon>Eukaryota</taxon>
        <taxon>Metazoa</taxon>
        <taxon>Ecdysozoa</taxon>
        <taxon>Arthropoda</taxon>
        <taxon>Chelicerata</taxon>
        <taxon>Arachnida</taxon>
        <taxon>Araneae</taxon>
        <taxon>Araneomorphae</taxon>
        <taxon>Entelegynae</taxon>
        <taxon>Araneoidea</taxon>
        <taxon>Araneidae</taxon>
        <taxon>Araneus</taxon>
    </lineage>
</organism>
<dbReference type="AlphaFoldDB" id="A0A4Y2BML2"/>